<evidence type="ECO:0008006" key="5">
    <source>
        <dbReference type="Google" id="ProtNLM"/>
    </source>
</evidence>
<evidence type="ECO:0000256" key="2">
    <source>
        <dbReference type="SAM" id="SignalP"/>
    </source>
</evidence>
<gene>
    <name evidence="3" type="ORF">FB459_3291</name>
</gene>
<accession>A0A542EK65</accession>
<keyword evidence="2" id="KW-0732">Signal</keyword>
<dbReference type="EMBL" id="VFMO01000001">
    <property type="protein sequence ID" value="TQJ15728.1"/>
    <property type="molecule type" value="Genomic_DNA"/>
</dbReference>
<protein>
    <recommendedName>
        <fullName evidence="5">Lipoprotein</fullName>
    </recommendedName>
</protein>
<feature type="signal peptide" evidence="2">
    <location>
        <begin position="1"/>
        <end position="31"/>
    </location>
</feature>
<proteinExistence type="predicted"/>
<evidence type="ECO:0000313" key="4">
    <source>
        <dbReference type="Proteomes" id="UP000320806"/>
    </source>
</evidence>
<dbReference type="Proteomes" id="UP000320806">
    <property type="component" value="Unassembled WGS sequence"/>
</dbReference>
<dbReference type="PROSITE" id="PS51257">
    <property type="entry name" value="PROKAR_LIPOPROTEIN"/>
    <property type="match status" value="1"/>
</dbReference>
<name>A0A542EK65_9MICO</name>
<feature type="chain" id="PRO_5022211567" description="Lipoprotein" evidence="2">
    <location>
        <begin position="32"/>
        <end position="170"/>
    </location>
</feature>
<sequence>MSRRTMRVTTAVAALAVATALSGCGTSPGTAASYQGEKVTTEQVQDAVTDITKEAPSSNFDGTSAAVFMVLGPQMEQIAKKYGVYSSIDAAKAAFKTVKDPSQSAIRTVQGSMHFSNLRESQQGGPALQKLFKDADVKLNPRYGTWKKGEGPVSQTGNWIKQVAPQEQAR</sequence>
<evidence type="ECO:0000313" key="3">
    <source>
        <dbReference type="EMBL" id="TQJ15728.1"/>
    </source>
</evidence>
<dbReference type="RefSeq" id="WP_141929200.1">
    <property type="nucleotide sequence ID" value="NZ_BAABCI010000023.1"/>
</dbReference>
<keyword evidence="4" id="KW-1185">Reference proteome</keyword>
<comment type="caution">
    <text evidence="3">The sequence shown here is derived from an EMBL/GenBank/DDBJ whole genome shotgun (WGS) entry which is preliminary data.</text>
</comment>
<feature type="region of interest" description="Disordered" evidence="1">
    <location>
        <begin position="146"/>
        <end position="170"/>
    </location>
</feature>
<reference evidence="3 4" key="1">
    <citation type="submission" date="2019-06" db="EMBL/GenBank/DDBJ databases">
        <title>Sequencing the genomes of 1000 actinobacteria strains.</title>
        <authorList>
            <person name="Klenk H.-P."/>
        </authorList>
    </citation>
    <scope>NUCLEOTIDE SEQUENCE [LARGE SCALE GENOMIC DNA]</scope>
    <source>
        <strain evidence="3 4">DSM 19828</strain>
    </source>
</reference>
<dbReference type="OrthoDB" id="5149462at2"/>
<organism evidence="3 4">
    <name type="scientific">Yimella lutea</name>
    <dbReference type="NCBI Taxonomy" id="587872"/>
    <lineage>
        <taxon>Bacteria</taxon>
        <taxon>Bacillati</taxon>
        <taxon>Actinomycetota</taxon>
        <taxon>Actinomycetes</taxon>
        <taxon>Micrococcales</taxon>
        <taxon>Dermacoccaceae</taxon>
        <taxon>Yimella</taxon>
    </lineage>
</organism>
<evidence type="ECO:0000256" key="1">
    <source>
        <dbReference type="SAM" id="MobiDB-lite"/>
    </source>
</evidence>
<dbReference type="AlphaFoldDB" id="A0A542EK65"/>